<reference evidence="2 3" key="1">
    <citation type="submission" date="2020-03" db="EMBL/GenBank/DDBJ databases">
        <title>Bradyrhizobium diversity isolated from nodules of Muelleranthus trifoliolatus.</title>
        <authorList>
            <person name="Klepa M."/>
            <person name="Helene L."/>
            <person name="Hungria M."/>
        </authorList>
    </citation>
    <scope>NUCLEOTIDE SEQUENCE [LARGE SCALE GENOMIC DNA]</scope>
    <source>
        <strain evidence="2 3">WSM 1744</strain>
    </source>
</reference>
<feature type="transmembrane region" description="Helical" evidence="1">
    <location>
        <begin position="147"/>
        <end position="173"/>
    </location>
</feature>
<evidence type="ECO:0000313" key="3">
    <source>
        <dbReference type="Proteomes" id="UP000528734"/>
    </source>
</evidence>
<sequence>MSATTVPDAAPAPTRSPRLLGLYLLLIIIAAIEAFDGLSHAPILFGDMSQIPGPGVGGAIIKTYIASHPVLALAALGFATTGRLRYAVLALGALGLMTWLNFMPSVVRHGLDFHGVSAFETPVRIIAFPLMAACAIALAARGERLGLATMLVSIPTLYGVASVIAFGIGIFLYGF</sequence>
<protein>
    <submittedName>
        <fullName evidence="2">Uncharacterized protein</fullName>
    </submittedName>
</protein>
<accession>A0A7Y4GZX9</accession>
<evidence type="ECO:0000256" key="1">
    <source>
        <dbReference type="SAM" id="Phobius"/>
    </source>
</evidence>
<proteinExistence type="predicted"/>
<keyword evidence="3" id="KW-1185">Reference proteome</keyword>
<dbReference type="EMBL" id="JAAVLW010000001">
    <property type="protein sequence ID" value="NOJ44951.1"/>
    <property type="molecule type" value="Genomic_DNA"/>
</dbReference>
<comment type="caution">
    <text evidence="2">The sequence shown here is derived from an EMBL/GenBank/DDBJ whole genome shotgun (WGS) entry which is preliminary data.</text>
</comment>
<dbReference type="RefSeq" id="WP_171707853.1">
    <property type="nucleotide sequence ID" value="NZ_JAAVLW010000001.1"/>
</dbReference>
<keyword evidence="1" id="KW-0812">Transmembrane</keyword>
<keyword evidence="1" id="KW-0472">Membrane</keyword>
<organism evidence="2 3">
    <name type="scientific">Bradyrhizobium archetypum</name>
    <dbReference type="NCBI Taxonomy" id="2721160"/>
    <lineage>
        <taxon>Bacteria</taxon>
        <taxon>Pseudomonadati</taxon>
        <taxon>Pseudomonadota</taxon>
        <taxon>Alphaproteobacteria</taxon>
        <taxon>Hyphomicrobiales</taxon>
        <taxon>Nitrobacteraceae</taxon>
        <taxon>Bradyrhizobium</taxon>
    </lineage>
</organism>
<feature type="transmembrane region" description="Helical" evidence="1">
    <location>
        <begin position="20"/>
        <end position="39"/>
    </location>
</feature>
<dbReference type="Proteomes" id="UP000528734">
    <property type="component" value="Unassembled WGS sequence"/>
</dbReference>
<name>A0A7Y4GZX9_9BRAD</name>
<dbReference type="AlphaFoldDB" id="A0A7Y4GZX9"/>
<feature type="transmembrane region" description="Helical" evidence="1">
    <location>
        <begin position="123"/>
        <end position="140"/>
    </location>
</feature>
<keyword evidence="1" id="KW-1133">Transmembrane helix</keyword>
<evidence type="ECO:0000313" key="2">
    <source>
        <dbReference type="EMBL" id="NOJ44951.1"/>
    </source>
</evidence>
<gene>
    <name evidence="2" type="ORF">HCN50_01615</name>
</gene>
<feature type="transmembrane region" description="Helical" evidence="1">
    <location>
        <begin position="59"/>
        <end position="79"/>
    </location>
</feature>
<feature type="transmembrane region" description="Helical" evidence="1">
    <location>
        <begin position="86"/>
        <end position="103"/>
    </location>
</feature>